<dbReference type="InterPro" id="IPR002376">
    <property type="entry name" value="Formyl_transf_N"/>
</dbReference>
<dbReference type="Proteomes" id="UP000000991">
    <property type="component" value="Segment"/>
</dbReference>
<keyword evidence="4" id="KW-0658">Purine biosynthesis</keyword>
<evidence type="ECO:0000313" key="10">
    <source>
        <dbReference type="EMBL" id="AAX44429.1"/>
    </source>
</evidence>
<dbReference type="Gene3D" id="3.40.50.170">
    <property type="entry name" value="Formyl transferase, N-terminal domain"/>
    <property type="match status" value="1"/>
</dbReference>
<dbReference type="KEGG" id="vg:3294301"/>
<evidence type="ECO:0000256" key="6">
    <source>
        <dbReference type="ARBA" id="ARBA00041324"/>
    </source>
</evidence>
<dbReference type="InterPro" id="IPR004607">
    <property type="entry name" value="GART"/>
</dbReference>
<dbReference type="PANTHER" id="PTHR43369">
    <property type="entry name" value="PHOSPHORIBOSYLGLYCINAMIDE FORMYLTRANSFERASE"/>
    <property type="match status" value="1"/>
</dbReference>
<dbReference type="PANTHER" id="PTHR43369:SF2">
    <property type="entry name" value="PHOSPHORIBOSYLGLYCINAMIDE FORMYLTRANSFERASE"/>
    <property type="match status" value="1"/>
</dbReference>
<gene>
    <name evidence="11" type="ORF">PCMG_00051</name>
    <name evidence="10" type="ORF">PSSM2_051</name>
</gene>
<accession>Q58MV3</accession>
<evidence type="ECO:0000313" key="13">
    <source>
        <dbReference type="Proteomes" id="UP000013923"/>
    </source>
</evidence>
<protein>
    <recommendedName>
        <fullName evidence="2">phosphoribosylglycinamide formyltransferase 1</fullName>
        <ecNumber evidence="2">2.1.2.2</ecNumber>
    </recommendedName>
    <alternativeName>
        <fullName evidence="7">5'-phosphoribosylglycinamide transformylase</fullName>
    </alternativeName>
    <alternativeName>
        <fullName evidence="6">GAR transformylase</fullName>
    </alternativeName>
</protein>
<dbReference type="SUPFAM" id="SSF53328">
    <property type="entry name" value="Formyltransferase"/>
    <property type="match status" value="1"/>
</dbReference>
<dbReference type="RefSeq" id="YP_214283.1">
    <property type="nucleotide sequence ID" value="NC_006883.2"/>
</dbReference>
<dbReference type="GO" id="GO:0006189">
    <property type="term" value="P:'de novo' IMP biosynthetic process"/>
    <property type="evidence" value="ECO:0007669"/>
    <property type="project" value="UniProtKB-UniPathway"/>
</dbReference>
<evidence type="ECO:0000259" key="9">
    <source>
        <dbReference type="Pfam" id="PF00551"/>
    </source>
</evidence>
<dbReference type="EMBL" id="GU071092">
    <property type="protein sequence ID" value="ACY75927.1"/>
    <property type="molecule type" value="Genomic_DNA"/>
</dbReference>
<reference evidence="11 13" key="2">
    <citation type="submission" date="2009-10" db="EMBL/GenBank/DDBJ databases">
        <title>The Genome Sequence of Prochlorococcus phage P-SSM2.</title>
        <authorList>
            <consortium name="The Broad Institute Genome Sequencing Platform"/>
            <person name="Henn M.R."/>
            <person name="Sullivan M.S."/>
            <person name="Osburne M.S."/>
            <person name="Levin J."/>
            <person name="Malboeuf C."/>
            <person name="Casali M."/>
            <person name="Russ C."/>
            <person name="Lennon N."/>
            <person name="Chapman S.B."/>
            <person name="Erlich R."/>
            <person name="Young S.K."/>
            <person name="Koehrsen M."/>
            <person name="Yandava C."/>
            <person name="Zeng Q."/>
            <person name="Alvarado L."/>
            <person name="Anderson S."/>
            <person name="Berlin A."/>
            <person name="Borenstein D."/>
            <person name="Chen Z."/>
            <person name="Engels R."/>
            <person name="Freedman E."/>
            <person name="Gellesch M."/>
            <person name="Goldberg J."/>
            <person name="Green L."/>
            <person name="Griggs A."/>
            <person name="Gujja S."/>
            <person name="Heilman E.R."/>
            <person name="Heiman D."/>
            <person name="Hepburn T."/>
            <person name="Howarth C."/>
            <person name="Jen D."/>
            <person name="Larson L."/>
            <person name="Lewis B."/>
            <person name="Mehta T."/>
            <person name="Park D."/>
            <person name="Pearson M."/>
            <person name="Richards J."/>
            <person name="Rizzolo K."/>
            <person name="Roberts A."/>
            <person name="Ryan E."/>
            <person name="Saif S."/>
            <person name="Shea T."/>
            <person name="Shenoy N."/>
            <person name="Sisk P."/>
            <person name="Stolte C."/>
            <person name="Sykes S."/>
            <person name="Walk T."/>
            <person name="White J."/>
            <person name="Yu Q."/>
            <person name="Coleman M.L."/>
            <person name="Huang K.H."/>
            <person name="Weigele P.R."/>
            <person name="DeFrancesco A.S."/>
            <person name="Kern S.E."/>
            <person name="Thompson L.R."/>
            <person name="Fu R."/>
            <person name="Hombeck B."/>
            <person name="Chisholm S.W."/>
            <person name="Haas B."/>
            <person name="Nusbaum C."/>
            <person name="Birren B."/>
        </authorList>
    </citation>
    <scope>NUCLEOTIDE SEQUENCE [LARGE SCALE GENOMIC DNA]</scope>
    <source>
        <strain evidence="11">P-SSM2</strain>
    </source>
</reference>
<evidence type="ECO:0000256" key="7">
    <source>
        <dbReference type="ARBA" id="ARBA00041682"/>
    </source>
</evidence>
<evidence type="ECO:0000313" key="11">
    <source>
        <dbReference type="EMBL" id="ACY75927.1"/>
    </source>
</evidence>
<dbReference type="UniPathway" id="UPA00074">
    <property type="reaction ID" value="UER00126"/>
</dbReference>
<evidence type="ECO:0000256" key="5">
    <source>
        <dbReference type="ARBA" id="ARBA00038440"/>
    </source>
</evidence>
<organismHost>
    <name type="scientific">Prochlorococcus</name>
    <dbReference type="NCBI Taxonomy" id="1218"/>
</organismHost>
<dbReference type="InterPro" id="IPR001555">
    <property type="entry name" value="GART_AS"/>
</dbReference>
<comment type="similarity">
    <text evidence="5">Belongs to the GART family.</text>
</comment>
<dbReference type="Proteomes" id="UP000013923">
    <property type="component" value="Genome"/>
</dbReference>
<dbReference type="NCBIfam" id="TIGR00639">
    <property type="entry name" value="PurN"/>
    <property type="match status" value="1"/>
</dbReference>
<evidence type="ECO:0000256" key="2">
    <source>
        <dbReference type="ARBA" id="ARBA00012254"/>
    </source>
</evidence>
<evidence type="ECO:0000256" key="8">
    <source>
        <dbReference type="ARBA" id="ARBA00047664"/>
    </source>
</evidence>
<dbReference type="EMBL" id="AY939844">
    <property type="protein sequence ID" value="AAX44429.1"/>
    <property type="molecule type" value="Genomic_DNA"/>
</dbReference>
<dbReference type="GO" id="GO:0004644">
    <property type="term" value="F:phosphoribosylglycinamide formyltransferase activity"/>
    <property type="evidence" value="ECO:0007669"/>
    <property type="project" value="UniProtKB-EC"/>
</dbReference>
<dbReference type="PROSITE" id="PS00373">
    <property type="entry name" value="GART"/>
    <property type="match status" value="1"/>
</dbReference>
<reference evidence="10 12" key="1">
    <citation type="journal article" date="2005" name="PLoS Biol.">
        <title>Three Prochlorococcus cyanophage genomes: signature features and ecological interpretations.</title>
        <authorList>
            <person name="Sullivan M.B."/>
            <person name="Coleman M.L."/>
            <person name="Weigele P."/>
            <person name="Rohwer F."/>
            <person name="Chisholm S.W."/>
        </authorList>
    </citation>
    <scope>NUCLEOTIDE SEQUENCE</scope>
</reference>
<comment type="catalytic activity">
    <reaction evidence="8">
        <text>N(1)-(5-phospho-beta-D-ribosyl)glycinamide + (6R)-10-formyltetrahydrofolate = N(2)-formyl-N(1)-(5-phospho-beta-D-ribosyl)glycinamide + (6S)-5,6,7,8-tetrahydrofolate + H(+)</text>
        <dbReference type="Rhea" id="RHEA:15053"/>
        <dbReference type="ChEBI" id="CHEBI:15378"/>
        <dbReference type="ChEBI" id="CHEBI:57453"/>
        <dbReference type="ChEBI" id="CHEBI:143788"/>
        <dbReference type="ChEBI" id="CHEBI:147286"/>
        <dbReference type="ChEBI" id="CHEBI:195366"/>
        <dbReference type="EC" id="2.1.2.2"/>
    </reaction>
</comment>
<sequence length="174" mass="19290">MRLGIMCSGNGTNFENIVTNPLCSKHEVVLMIHNTKKCGAVARAAKYGIPHIRIPHKDEDKMIELFKTWRVDLIILAGYMRVIKNPSDFPCPIINIHPSLLPKYKGLNVVQRAMEAGELVTGCTVHYVNEELDGGEIIMQGEVPILPNDDVDSLTKAIQRKEYAILPAAIDSLG</sequence>
<dbReference type="OrthoDB" id="19185at10239"/>
<evidence type="ECO:0000256" key="4">
    <source>
        <dbReference type="ARBA" id="ARBA00022755"/>
    </source>
</evidence>
<organism evidence="10 12">
    <name type="scientific">Prochlorococcus phage P-SSM2</name>
    <dbReference type="NCBI Taxonomy" id="268746"/>
    <lineage>
        <taxon>Viruses</taxon>
        <taxon>Duplodnaviria</taxon>
        <taxon>Heunggongvirae</taxon>
        <taxon>Uroviricota</taxon>
        <taxon>Caudoviricetes</taxon>
        <taxon>Pantevenvirales</taxon>
        <taxon>Kyanoviridae</taxon>
        <taxon>Salacisavirus</taxon>
        <taxon>Salacisavirus pssm2</taxon>
    </lineage>
</organism>
<dbReference type="EC" id="2.1.2.2" evidence="2"/>
<name>Q58MV3_BPPRM</name>
<evidence type="ECO:0000313" key="12">
    <source>
        <dbReference type="Proteomes" id="UP000000991"/>
    </source>
</evidence>
<keyword evidence="12" id="KW-1185">Reference proteome</keyword>
<evidence type="ECO:0000256" key="3">
    <source>
        <dbReference type="ARBA" id="ARBA00022679"/>
    </source>
</evidence>
<evidence type="ECO:0000256" key="1">
    <source>
        <dbReference type="ARBA" id="ARBA00005054"/>
    </source>
</evidence>
<comment type="pathway">
    <text evidence="1">Purine metabolism; IMP biosynthesis via de novo pathway; N(2)-formyl-N(1)-(5-phospho-D-ribosyl)glycinamide from N(1)-(5-phospho-D-ribosyl)glycinamide (10-formyl THF route): step 1/1.</text>
</comment>
<dbReference type="InterPro" id="IPR036477">
    <property type="entry name" value="Formyl_transf_N_sf"/>
</dbReference>
<dbReference type="GeneID" id="3294301"/>
<feature type="domain" description="Formyl transferase N-terminal" evidence="9">
    <location>
        <begin position="1"/>
        <end position="170"/>
    </location>
</feature>
<dbReference type="Pfam" id="PF00551">
    <property type="entry name" value="Formyl_trans_N"/>
    <property type="match status" value="1"/>
</dbReference>
<dbReference type="CDD" id="cd08645">
    <property type="entry name" value="FMT_core_GART"/>
    <property type="match status" value="1"/>
</dbReference>
<reference evidence="10 12" key="3">
    <citation type="journal article" date="2010" name="Environ. Microbiol.">
        <title>Genomic analysis of oceanic cyanobacterial myoviruses compared with T4-like myoviruses from diverse hosts and environments.</title>
        <authorList>
            <person name="Sullivan M.B."/>
            <person name="Huang K.H."/>
            <person name="Ignacio-Espinoza J.C."/>
            <person name="Berlin A.M."/>
            <person name="Kelly L."/>
            <person name="Weigele P.R."/>
            <person name="DeFrancesco A.S."/>
            <person name="Kern S.E."/>
            <person name="Thompson L.R."/>
            <person name="Young S."/>
            <person name="Yandava C."/>
            <person name="Fu R."/>
            <person name="Krastins B."/>
            <person name="Chase M."/>
            <person name="Sarracino D."/>
            <person name="Osburne M.S."/>
            <person name="Henn M.R."/>
            <person name="Chisholm S.W."/>
        </authorList>
    </citation>
    <scope>NUCLEOTIDE SEQUENCE [LARGE SCALE GENOMIC DNA]</scope>
</reference>
<proteinExistence type="inferred from homology"/>
<keyword evidence="3 10" id="KW-0808">Transferase</keyword>